<keyword evidence="4" id="KW-1185">Reference proteome</keyword>
<feature type="compositionally biased region" description="Basic and acidic residues" evidence="3">
    <location>
        <begin position="74"/>
        <end position="102"/>
    </location>
</feature>
<dbReference type="GeneID" id="100377203"/>
<feature type="compositionally biased region" description="Basic and acidic residues" evidence="3">
    <location>
        <begin position="194"/>
        <end position="208"/>
    </location>
</feature>
<dbReference type="InterPro" id="IPR018609">
    <property type="entry name" value="Bud13"/>
</dbReference>
<dbReference type="Proteomes" id="UP000694865">
    <property type="component" value="Unplaced"/>
</dbReference>
<dbReference type="PANTHER" id="PTHR31809">
    <property type="entry name" value="BUD13 HOMOLOG"/>
    <property type="match status" value="1"/>
</dbReference>
<protein>
    <recommendedName>
        <fullName evidence="2">BUD13 homolog</fullName>
    </recommendedName>
</protein>
<evidence type="ECO:0000256" key="2">
    <source>
        <dbReference type="ARBA" id="ARBA00014454"/>
    </source>
</evidence>
<accession>A0ABM0MW94</accession>
<evidence type="ECO:0000313" key="5">
    <source>
        <dbReference type="RefSeq" id="XP_006824285.1"/>
    </source>
</evidence>
<gene>
    <name evidence="5" type="primary">LOC100377203</name>
</gene>
<evidence type="ECO:0000313" key="4">
    <source>
        <dbReference type="Proteomes" id="UP000694865"/>
    </source>
</evidence>
<feature type="compositionally biased region" description="Basic residues" evidence="3">
    <location>
        <begin position="23"/>
        <end position="34"/>
    </location>
</feature>
<dbReference type="PANTHER" id="PTHR31809:SF0">
    <property type="entry name" value="BUD13 HOMOLOG"/>
    <property type="match status" value="1"/>
</dbReference>
<feature type="compositionally biased region" description="Polar residues" evidence="3">
    <location>
        <begin position="150"/>
        <end position="159"/>
    </location>
</feature>
<feature type="region of interest" description="Disordered" evidence="3">
    <location>
        <begin position="63"/>
        <end position="234"/>
    </location>
</feature>
<evidence type="ECO:0000256" key="3">
    <source>
        <dbReference type="SAM" id="MobiDB-lite"/>
    </source>
</evidence>
<name>A0ABM0MW94_SACKO</name>
<organism evidence="4 5">
    <name type="scientific">Saccoglossus kowalevskii</name>
    <name type="common">Acorn worm</name>
    <dbReference type="NCBI Taxonomy" id="10224"/>
    <lineage>
        <taxon>Eukaryota</taxon>
        <taxon>Metazoa</taxon>
        <taxon>Hemichordata</taxon>
        <taxon>Enteropneusta</taxon>
        <taxon>Harrimaniidae</taxon>
        <taxon>Saccoglossus</taxon>
    </lineage>
</organism>
<dbReference type="RefSeq" id="XP_006824285.1">
    <property type="nucleotide sequence ID" value="XM_006824222.1"/>
</dbReference>
<dbReference type="Pfam" id="PF09736">
    <property type="entry name" value="Bud13"/>
    <property type="match status" value="1"/>
</dbReference>
<comment type="similarity">
    <text evidence="1">Belongs to the CWC26 family.</text>
</comment>
<evidence type="ECO:0000256" key="1">
    <source>
        <dbReference type="ARBA" id="ARBA00011069"/>
    </source>
</evidence>
<dbReference type="InterPro" id="IPR051112">
    <property type="entry name" value="CWC26_splicing_factor"/>
</dbReference>
<reference evidence="5" key="1">
    <citation type="submission" date="2025-08" db="UniProtKB">
        <authorList>
            <consortium name="RefSeq"/>
        </authorList>
    </citation>
    <scope>IDENTIFICATION</scope>
    <source>
        <tissue evidence="5">Testes</tissue>
    </source>
</reference>
<sequence length="326" mass="37165">MAALSKEEYLKRYLESGDNESTKKKKKKKTKPSIKRSGVLIVDDDINIQSIAPKIEDIEEAPFLDEAPQVAGMTDDRPEDIIVIEKYRSDGRWKTMGEDKKPSIAVQDSGSDDDLPLPKRKPTRHDSDSDLSPPRIRLDSDSDLSPPRSNSQKRLQSCKNNNSDNWDSDQSPPRKSKPSKTLSGNRAGLSDAATLRRENDQRRQRDNQTFDNLSAEISGRNAETVFRDKGGRKRNLKTEKIKQREEEAKKAEEAEQYMQWGKGVVQSKERQSTVEENLYEMSKPLARFKDDVDLDAMLKEKDRDEDPMLAFVKKKRAKQALKAGIK</sequence>
<feature type="non-terminal residue" evidence="5">
    <location>
        <position position="326"/>
    </location>
</feature>
<proteinExistence type="inferred from homology"/>
<feature type="compositionally biased region" description="Low complexity" evidence="3">
    <location>
        <begin position="160"/>
        <end position="171"/>
    </location>
</feature>
<feature type="region of interest" description="Disordered" evidence="3">
    <location>
        <begin position="15"/>
        <end position="36"/>
    </location>
</feature>